<proteinExistence type="predicted"/>
<dbReference type="AlphaFoldDB" id="A0A8T0ASP8"/>
<dbReference type="Proteomes" id="UP000606274">
    <property type="component" value="Unassembled WGS sequence"/>
</dbReference>
<organism evidence="2 3">
    <name type="scientific">Silurus meridionalis</name>
    <name type="common">Southern catfish</name>
    <name type="synonym">Silurus soldatovi meridionalis</name>
    <dbReference type="NCBI Taxonomy" id="175797"/>
    <lineage>
        <taxon>Eukaryota</taxon>
        <taxon>Metazoa</taxon>
        <taxon>Chordata</taxon>
        <taxon>Craniata</taxon>
        <taxon>Vertebrata</taxon>
        <taxon>Euteleostomi</taxon>
        <taxon>Actinopterygii</taxon>
        <taxon>Neopterygii</taxon>
        <taxon>Teleostei</taxon>
        <taxon>Ostariophysi</taxon>
        <taxon>Siluriformes</taxon>
        <taxon>Siluridae</taxon>
        <taxon>Silurus</taxon>
    </lineage>
</organism>
<keyword evidence="3" id="KW-1185">Reference proteome</keyword>
<reference evidence="2" key="1">
    <citation type="submission" date="2020-08" db="EMBL/GenBank/DDBJ databases">
        <title>Chromosome-level assembly of Southern catfish (Silurus meridionalis) provides insights into visual adaptation to the nocturnal and benthic lifestyles.</title>
        <authorList>
            <person name="Zhang Y."/>
            <person name="Wang D."/>
            <person name="Peng Z."/>
        </authorList>
    </citation>
    <scope>NUCLEOTIDE SEQUENCE</scope>
    <source>
        <strain evidence="2">SWU-2019-XX</strain>
        <tissue evidence="2">Muscle</tissue>
    </source>
</reference>
<sequence length="67" mass="7820">MFNKFCEWIESGIATLRNEVPAAQDPSDGVRSDRRKRPLEGLEDGMPLTMKRTELSRSLEWEILWIL</sequence>
<name>A0A8T0ASP8_SILME</name>
<evidence type="ECO:0000313" key="2">
    <source>
        <dbReference type="EMBL" id="KAF7696137.1"/>
    </source>
</evidence>
<protein>
    <submittedName>
        <fullName evidence="2">Uncharacterized protein</fullName>
    </submittedName>
</protein>
<dbReference type="EMBL" id="JABFDY010000016">
    <property type="protein sequence ID" value="KAF7696137.1"/>
    <property type="molecule type" value="Genomic_DNA"/>
</dbReference>
<evidence type="ECO:0000256" key="1">
    <source>
        <dbReference type="SAM" id="MobiDB-lite"/>
    </source>
</evidence>
<comment type="caution">
    <text evidence="2">The sequence shown here is derived from an EMBL/GenBank/DDBJ whole genome shotgun (WGS) entry which is preliminary data.</text>
</comment>
<accession>A0A8T0ASP8</accession>
<gene>
    <name evidence="2" type="ORF">HF521_006231</name>
</gene>
<evidence type="ECO:0000313" key="3">
    <source>
        <dbReference type="Proteomes" id="UP000606274"/>
    </source>
</evidence>
<feature type="region of interest" description="Disordered" evidence="1">
    <location>
        <begin position="21"/>
        <end position="42"/>
    </location>
</feature>